<dbReference type="PROSITE" id="PS51257">
    <property type="entry name" value="PROKAR_LIPOPROTEIN"/>
    <property type="match status" value="1"/>
</dbReference>
<evidence type="ECO:0008006" key="3">
    <source>
        <dbReference type="Google" id="ProtNLM"/>
    </source>
</evidence>
<evidence type="ECO:0000313" key="2">
    <source>
        <dbReference type="Proteomes" id="UP000005938"/>
    </source>
</evidence>
<accession>I0WBA6</accession>
<evidence type="ECO:0000313" key="1">
    <source>
        <dbReference type="EMBL" id="EID73672.1"/>
    </source>
</evidence>
<dbReference type="PATRIC" id="fig|946077.3.peg.2126"/>
<proteinExistence type="predicted"/>
<dbReference type="Proteomes" id="UP000005938">
    <property type="component" value="Unassembled WGS sequence"/>
</dbReference>
<dbReference type="EMBL" id="AJJU01000019">
    <property type="protein sequence ID" value="EID73672.1"/>
    <property type="molecule type" value="Genomic_DNA"/>
</dbReference>
<comment type="caution">
    <text evidence="1">The sequence shown here is derived from an EMBL/GenBank/DDBJ whole genome shotgun (WGS) entry which is preliminary data.</text>
</comment>
<sequence length="342" mass="39714">MFVHLKQKKTVKLELNYKYLLLGIAILTLLLVSCRQSGWSLIGGVSKKQAEKNFSDFLTKNYPNELAFTNLKRFFNEGNMNPNMFSVEVYQINRPEITFVTFFDAKKIVGAKDIASDYLDGPSFDQLYKQEIAHMDALDLLRIQLKRHHVDLVIESYNTMNWSFIENVSEQELRTAIDNCIEVLNELKDKLNFYGDLKIQLIESNSKYEHLSFTITKENDFYELESIRCHQESLLYQRLQKLISKPPKSHGDYNEVFIPSEFSSVILINPSNYSELIGVQFYDDKKKDSITENTYSRAVGYGIFQMIYQGNIEFTATSYYTLSDSLSYLDVIEETNASFKSL</sequence>
<protein>
    <recommendedName>
        <fullName evidence="3">Lipoprotein</fullName>
    </recommendedName>
</protein>
<dbReference type="AlphaFoldDB" id="I0WBA6"/>
<reference evidence="1 2" key="1">
    <citation type="journal article" date="2012" name="J. Bacteriol.">
        <title>Genome Sequence of the Halotolerant Bacterium Imtechella halotolerans K1T.</title>
        <authorList>
            <person name="Kumar S."/>
            <person name="Vikram S."/>
            <person name="Subramanian S."/>
            <person name="Raghava G.P."/>
            <person name="Pinnaka A.K."/>
        </authorList>
    </citation>
    <scope>NUCLEOTIDE SEQUENCE [LARGE SCALE GENOMIC DNA]</scope>
    <source>
        <strain evidence="1 2">K1</strain>
    </source>
</reference>
<gene>
    <name evidence="1" type="ORF">W5A_10527</name>
</gene>
<organism evidence="1 2">
    <name type="scientific">Imtechella halotolerans K1</name>
    <dbReference type="NCBI Taxonomy" id="946077"/>
    <lineage>
        <taxon>Bacteria</taxon>
        <taxon>Pseudomonadati</taxon>
        <taxon>Bacteroidota</taxon>
        <taxon>Flavobacteriia</taxon>
        <taxon>Flavobacteriales</taxon>
        <taxon>Flavobacteriaceae</taxon>
        <taxon>Imtechella</taxon>
    </lineage>
</organism>
<dbReference type="eggNOG" id="ENOG502ZB2C">
    <property type="taxonomic scope" value="Bacteria"/>
</dbReference>
<name>I0WBA6_9FLAO</name>
<keyword evidence="2" id="KW-1185">Reference proteome</keyword>